<gene>
    <name evidence="2" type="primary">nnrS</name>
    <name evidence="2" type="ordered locus">RD1_1694</name>
</gene>
<dbReference type="AlphaFoldDB" id="Q169M5"/>
<keyword evidence="1" id="KW-0812">Transmembrane</keyword>
<feature type="transmembrane region" description="Helical" evidence="1">
    <location>
        <begin position="59"/>
        <end position="78"/>
    </location>
</feature>
<dbReference type="InterPro" id="IPR010266">
    <property type="entry name" value="NnrS"/>
</dbReference>
<dbReference type="STRING" id="375451.RD1_1694"/>
<dbReference type="RefSeq" id="WP_011567937.1">
    <property type="nucleotide sequence ID" value="NC_008209.1"/>
</dbReference>
<dbReference type="EMBL" id="CP000362">
    <property type="protein sequence ID" value="ABG31318.1"/>
    <property type="molecule type" value="Genomic_DNA"/>
</dbReference>
<proteinExistence type="predicted"/>
<dbReference type="Pfam" id="PF05940">
    <property type="entry name" value="NnrS"/>
    <property type="match status" value="1"/>
</dbReference>
<feature type="transmembrane region" description="Helical" evidence="1">
    <location>
        <begin position="370"/>
        <end position="394"/>
    </location>
</feature>
<feature type="transmembrane region" description="Helical" evidence="1">
    <location>
        <begin position="342"/>
        <end position="364"/>
    </location>
</feature>
<feature type="transmembrane region" description="Helical" evidence="1">
    <location>
        <begin position="247"/>
        <end position="263"/>
    </location>
</feature>
<keyword evidence="3" id="KW-1185">Reference proteome</keyword>
<sequence>MAQTTSQQSREWQGPGVFSYGFRPFFLFGAVWAALAMVFWVLALAGHVSLPTRLDPASWHAHALLFGYLGAIIAGFLLTAVPNWTGRLPIVGWPLAGLFVLWLGGRVAIATSALLPPGVAEAFNLLFPIALCGVMLREIIAGKNWRNLVVLAMVVVFTLANLLFHIEAARGEMAAQGVGARLGVACVIMMIAVIGGRVIPSFTRNWLVRQKAARLPTPPMQGFDKVALLITLFGLCCWVAAPDHTMSAAALLIIGGVHLIRLMRWQGVQTVAEPLLLVLHLGYLFVPLGAFVAAVSIFITDAMMLVAAQHLWMAGGFGLMTLAMMTRATLGHTGQELTAGPGTVAIYLALIGSVFARLAGAIWVGSAMTLYAVSGVLWAGAFVGFAIVYGPALLKPKAARA</sequence>
<feature type="transmembrane region" description="Helical" evidence="1">
    <location>
        <begin position="25"/>
        <end position="47"/>
    </location>
</feature>
<feature type="transmembrane region" description="Helical" evidence="1">
    <location>
        <begin position="275"/>
        <end position="299"/>
    </location>
</feature>
<feature type="transmembrane region" description="Helical" evidence="1">
    <location>
        <begin position="115"/>
        <end position="136"/>
    </location>
</feature>
<keyword evidence="1" id="KW-0472">Membrane</keyword>
<feature type="transmembrane region" description="Helical" evidence="1">
    <location>
        <begin position="178"/>
        <end position="202"/>
    </location>
</feature>
<dbReference type="Proteomes" id="UP000007029">
    <property type="component" value="Chromosome"/>
</dbReference>
<feature type="transmembrane region" description="Helical" evidence="1">
    <location>
        <begin position="90"/>
        <end position="109"/>
    </location>
</feature>
<feature type="transmembrane region" description="Helical" evidence="1">
    <location>
        <begin position="311"/>
        <end position="330"/>
    </location>
</feature>
<evidence type="ECO:0000313" key="2">
    <source>
        <dbReference type="EMBL" id="ABG31318.1"/>
    </source>
</evidence>
<keyword evidence="1" id="KW-1133">Transmembrane helix</keyword>
<accession>Q169M5</accession>
<feature type="transmembrane region" description="Helical" evidence="1">
    <location>
        <begin position="223"/>
        <end position="241"/>
    </location>
</feature>
<reference evidence="2 3" key="1">
    <citation type="journal article" date="2007" name="J. Bacteriol.">
        <title>The complete genome sequence of Roseobacter denitrificans reveals a mixotrophic rather than photosynthetic metabolism.</title>
        <authorList>
            <person name="Swingley W.D."/>
            <person name="Sadekar S."/>
            <person name="Mastrian S.D."/>
            <person name="Matthies H.J."/>
            <person name="Hao J."/>
            <person name="Ramos H."/>
            <person name="Acharya C.R."/>
            <person name="Conrad A.L."/>
            <person name="Taylor H.L."/>
            <person name="Dejesa L.C."/>
            <person name="Shah M.K."/>
            <person name="O'huallachain M.E."/>
            <person name="Lince M.T."/>
            <person name="Blankenship R.E."/>
            <person name="Beatty J.T."/>
            <person name="Touchman J.W."/>
        </authorList>
    </citation>
    <scope>NUCLEOTIDE SEQUENCE [LARGE SCALE GENOMIC DNA]</scope>
    <source>
        <strain evidence="3">ATCC 33942 / OCh 114</strain>
    </source>
</reference>
<evidence type="ECO:0000256" key="1">
    <source>
        <dbReference type="SAM" id="Phobius"/>
    </source>
</evidence>
<dbReference type="HOGENOM" id="CLU_041785_2_0_5"/>
<protein>
    <submittedName>
        <fullName evidence="2">NnrS protein, putative</fullName>
    </submittedName>
</protein>
<dbReference type="OrthoDB" id="9770040at2"/>
<feature type="transmembrane region" description="Helical" evidence="1">
    <location>
        <begin position="148"/>
        <end position="166"/>
    </location>
</feature>
<dbReference type="eggNOG" id="COG3213">
    <property type="taxonomic scope" value="Bacteria"/>
</dbReference>
<evidence type="ECO:0000313" key="3">
    <source>
        <dbReference type="Proteomes" id="UP000007029"/>
    </source>
</evidence>
<organism evidence="2 3">
    <name type="scientific">Roseobacter denitrificans (strain ATCC 33942 / OCh 114)</name>
    <name type="common">Erythrobacter sp. (strain OCh 114)</name>
    <name type="synonym">Roseobacter denitrificans</name>
    <dbReference type="NCBI Taxonomy" id="375451"/>
    <lineage>
        <taxon>Bacteria</taxon>
        <taxon>Pseudomonadati</taxon>
        <taxon>Pseudomonadota</taxon>
        <taxon>Alphaproteobacteria</taxon>
        <taxon>Rhodobacterales</taxon>
        <taxon>Roseobacteraceae</taxon>
        <taxon>Roseobacter</taxon>
    </lineage>
</organism>
<name>Q169M5_ROSDO</name>
<dbReference type="KEGG" id="rde:RD1_1694"/>